<organism evidence="2 3">
    <name type="scientific">Micromonospora rifamycinica</name>
    <dbReference type="NCBI Taxonomy" id="291594"/>
    <lineage>
        <taxon>Bacteria</taxon>
        <taxon>Bacillati</taxon>
        <taxon>Actinomycetota</taxon>
        <taxon>Actinomycetes</taxon>
        <taxon>Micromonosporales</taxon>
        <taxon>Micromonosporaceae</taxon>
        <taxon>Micromonospora</taxon>
    </lineage>
</organism>
<evidence type="ECO:0000313" key="2">
    <source>
        <dbReference type="EMBL" id="SCG58803.1"/>
    </source>
</evidence>
<dbReference type="Gene3D" id="3.40.190.10">
    <property type="entry name" value="Periplasmic binding protein-like II"/>
    <property type="match status" value="2"/>
</dbReference>
<name>A0A125Q244_9ACTN</name>
<keyword evidence="1" id="KW-0732">Signal</keyword>
<dbReference type="InterPro" id="IPR006059">
    <property type="entry name" value="SBP"/>
</dbReference>
<sequence>MTANKRLRIAALAVTLTVGASLTACGGEAESSGVTEIRYSARLTGVGDDADAAIVEAFNKKFEGRYRVTRTAIDDETYKTKQITQLTGGDAPDVFYAWAGGRAKDVIDAGFAAPLDGYYEQYGWTKRLNALGQTQATFDGKKYFAPTMMSSSAIWYQPGIFAQKGVTVPKTMPELEAAAARLKAGGVAPFILSNKEKWEAQFYWTQLVVAENGPAVYNDLVAGKGRWTDAPFVAAWQKLADWNAAGYYYGSPNSIGYADSTIPWVKGEGAMNVQGNWYPSTIAGSDKAAADKMDYFVFPAAVGKQSTLEIYAENTLMINAKSDQRHRDAAAAFVDYYVAAEAQTTLGKAGRLFPANVEVDLTTLDLSKVMLKLAEAMKSQTSDSFLHVDLAFTAEVANEFLDATQGVVNKTVTPAEAAKRVQAVADRQ</sequence>
<reference evidence="3" key="1">
    <citation type="submission" date="2016-06" db="EMBL/GenBank/DDBJ databases">
        <authorList>
            <person name="Varghese N."/>
            <person name="Submissions Spin"/>
        </authorList>
    </citation>
    <scope>NUCLEOTIDE SEQUENCE [LARGE SCALE GENOMIC DNA]</scope>
    <source>
        <strain evidence="3">DSM 44983</strain>
    </source>
</reference>
<dbReference type="InterPro" id="IPR050490">
    <property type="entry name" value="Bact_solute-bd_prot1"/>
</dbReference>
<dbReference type="PROSITE" id="PS51257">
    <property type="entry name" value="PROKAR_LIPOPROTEIN"/>
    <property type="match status" value="1"/>
</dbReference>
<feature type="signal peptide" evidence="1">
    <location>
        <begin position="1"/>
        <end position="26"/>
    </location>
</feature>
<proteinExistence type="predicted"/>
<dbReference type="Proteomes" id="UP000198226">
    <property type="component" value="Chromosome I"/>
</dbReference>
<keyword evidence="3" id="KW-1185">Reference proteome</keyword>
<dbReference type="AlphaFoldDB" id="A0A125Q244"/>
<gene>
    <name evidence="2" type="ORF">GA0070623_2645</name>
</gene>
<dbReference type="Pfam" id="PF01547">
    <property type="entry name" value="SBP_bac_1"/>
    <property type="match status" value="1"/>
</dbReference>
<evidence type="ECO:0000313" key="3">
    <source>
        <dbReference type="Proteomes" id="UP000198226"/>
    </source>
</evidence>
<dbReference type="PANTHER" id="PTHR43649">
    <property type="entry name" value="ARABINOSE-BINDING PROTEIN-RELATED"/>
    <property type="match status" value="1"/>
</dbReference>
<dbReference type="OrthoDB" id="7937990at2"/>
<feature type="chain" id="PRO_5038346931" evidence="1">
    <location>
        <begin position="27"/>
        <end position="428"/>
    </location>
</feature>
<dbReference type="RefSeq" id="WP_067302031.1">
    <property type="nucleotide sequence ID" value="NZ_LRMV01000007.1"/>
</dbReference>
<evidence type="ECO:0000256" key="1">
    <source>
        <dbReference type="SAM" id="SignalP"/>
    </source>
</evidence>
<dbReference type="EMBL" id="LT607752">
    <property type="protein sequence ID" value="SCG58803.1"/>
    <property type="molecule type" value="Genomic_DNA"/>
</dbReference>
<dbReference type="PANTHER" id="PTHR43649:SF14">
    <property type="entry name" value="BLR3389 PROTEIN"/>
    <property type="match status" value="1"/>
</dbReference>
<accession>A0A125Q244</accession>
<protein>
    <submittedName>
        <fullName evidence="2">Carbohydrate ABC transporter substrate-binding protein, CUT1 family</fullName>
    </submittedName>
</protein>
<dbReference type="SUPFAM" id="SSF53850">
    <property type="entry name" value="Periplasmic binding protein-like II"/>
    <property type="match status" value="1"/>
</dbReference>